<proteinExistence type="predicted"/>
<gene>
    <name evidence="2" type="ORF">JTE90_024213</name>
</gene>
<feature type="region of interest" description="Disordered" evidence="1">
    <location>
        <begin position="1"/>
        <end position="23"/>
    </location>
</feature>
<reference evidence="2 3" key="1">
    <citation type="journal article" date="2022" name="Nat. Ecol. Evol.">
        <title>A masculinizing supergene underlies an exaggerated male reproductive morph in a spider.</title>
        <authorList>
            <person name="Hendrickx F."/>
            <person name="De Corte Z."/>
            <person name="Sonet G."/>
            <person name="Van Belleghem S.M."/>
            <person name="Kostlbacher S."/>
            <person name="Vangestel C."/>
        </authorList>
    </citation>
    <scope>NUCLEOTIDE SEQUENCE [LARGE SCALE GENOMIC DNA]</scope>
    <source>
        <strain evidence="2">W744_W776</strain>
    </source>
</reference>
<name>A0AAV6U8V3_9ARAC</name>
<comment type="caution">
    <text evidence="2">The sequence shown here is derived from an EMBL/GenBank/DDBJ whole genome shotgun (WGS) entry which is preliminary data.</text>
</comment>
<protein>
    <submittedName>
        <fullName evidence="2">Uncharacterized protein</fullName>
    </submittedName>
</protein>
<accession>A0AAV6U8V3</accession>
<feature type="compositionally biased region" description="Polar residues" evidence="1">
    <location>
        <begin position="12"/>
        <end position="21"/>
    </location>
</feature>
<evidence type="ECO:0000313" key="2">
    <source>
        <dbReference type="EMBL" id="KAG8180298.1"/>
    </source>
</evidence>
<dbReference type="AlphaFoldDB" id="A0AAV6U8V3"/>
<dbReference type="EMBL" id="JAFNEN010000569">
    <property type="protein sequence ID" value="KAG8180298.1"/>
    <property type="molecule type" value="Genomic_DNA"/>
</dbReference>
<keyword evidence="3" id="KW-1185">Reference proteome</keyword>
<evidence type="ECO:0000256" key="1">
    <source>
        <dbReference type="SAM" id="MobiDB-lite"/>
    </source>
</evidence>
<evidence type="ECO:0000313" key="3">
    <source>
        <dbReference type="Proteomes" id="UP000827092"/>
    </source>
</evidence>
<dbReference type="Proteomes" id="UP000827092">
    <property type="component" value="Unassembled WGS sequence"/>
</dbReference>
<sequence>MSLEFQRKLYPYTSTNPTSEANFRKELAKRNPQETRGSITQLPATPSAFRRVFTADTFSHKSSIFITDLIGAPS</sequence>
<organism evidence="2 3">
    <name type="scientific">Oedothorax gibbosus</name>
    <dbReference type="NCBI Taxonomy" id="931172"/>
    <lineage>
        <taxon>Eukaryota</taxon>
        <taxon>Metazoa</taxon>
        <taxon>Ecdysozoa</taxon>
        <taxon>Arthropoda</taxon>
        <taxon>Chelicerata</taxon>
        <taxon>Arachnida</taxon>
        <taxon>Araneae</taxon>
        <taxon>Araneomorphae</taxon>
        <taxon>Entelegynae</taxon>
        <taxon>Araneoidea</taxon>
        <taxon>Linyphiidae</taxon>
        <taxon>Erigoninae</taxon>
        <taxon>Oedothorax</taxon>
    </lineage>
</organism>